<reference evidence="2" key="1">
    <citation type="journal article" date="2022" name="Mol. Ecol. Resour.">
        <title>The genomes of chicory, endive, great burdock and yacon provide insights into Asteraceae palaeo-polyploidization history and plant inulin production.</title>
        <authorList>
            <person name="Fan W."/>
            <person name="Wang S."/>
            <person name="Wang H."/>
            <person name="Wang A."/>
            <person name="Jiang F."/>
            <person name="Liu H."/>
            <person name="Zhao H."/>
            <person name="Xu D."/>
            <person name="Zhang Y."/>
        </authorList>
    </citation>
    <scope>NUCLEOTIDE SEQUENCE [LARGE SCALE GENOMIC DNA]</scope>
    <source>
        <strain evidence="2">cv. Punajuju</strain>
    </source>
</reference>
<organism evidence="1 2">
    <name type="scientific">Cichorium intybus</name>
    <name type="common">Chicory</name>
    <dbReference type="NCBI Taxonomy" id="13427"/>
    <lineage>
        <taxon>Eukaryota</taxon>
        <taxon>Viridiplantae</taxon>
        <taxon>Streptophyta</taxon>
        <taxon>Embryophyta</taxon>
        <taxon>Tracheophyta</taxon>
        <taxon>Spermatophyta</taxon>
        <taxon>Magnoliopsida</taxon>
        <taxon>eudicotyledons</taxon>
        <taxon>Gunneridae</taxon>
        <taxon>Pentapetalae</taxon>
        <taxon>asterids</taxon>
        <taxon>campanulids</taxon>
        <taxon>Asterales</taxon>
        <taxon>Asteraceae</taxon>
        <taxon>Cichorioideae</taxon>
        <taxon>Cichorieae</taxon>
        <taxon>Cichoriinae</taxon>
        <taxon>Cichorium</taxon>
    </lineage>
</organism>
<proteinExistence type="predicted"/>
<name>A0ACB9G6P6_CICIN</name>
<sequence length="300" mass="33233">MASKSSSNILDLVPDNLLDIPHTPRSLPRVMTLPGIINDNDGDSDISSNCRERKIIVSNMLPLHIQRDPDTLNGRGRKSLSEWLEPCERLGLAAEHGYFTRWSRASEWESSLPATDLEWIEVAEPVMRQYTEATDGSNIEIKESGLVWHHQDADPDFGSCQAKELLIHLENVLANEPAVVKRGQHIVEVKPQGVTKGLVAEKILSTMVEKGERADFVMCIGDDRSDEDMFESIRNTVLSASLSSKTPEIFACTVGRKPSKAKYYLDDTGDVIKLLGGLANASDPKPGNTARFQVTFDTVF</sequence>
<keyword evidence="2" id="KW-1185">Reference proteome</keyword>
<protein>
    <submittedName>
        <fullName evidence="1">Uncharacterized protein</fullName>
    </submittedName>
</protein>
<reference evidence="1 2" key="2">
    <citation type="journal article" date="2022" name="Mol. Ecol. Resour.">
        <title>The genomes of chicory, endive, great burdock and yacon provide insights into Asteraceae paleo-polyploidization history and plant inulin production.</title>
        <authorList>
            <person name="Fan W."/>
            <person name="Wang S."/>
            <person name="Wang H."/>
            <person name="Wang A."/>
            <person name="Jiang F."/>
            <person name="Liu H."/>
            <person name="Zhao H."/>
            <person name="Xu D."/>
            <person name="Zhang Y."/>
        </authorList>
    </citation>
    <scope>NUCLEOTIDE SEQUENCE [LARGE SCALE GENOMIC DNA]</scope>
    <source>
        <strain evidence="2">cv. Punajuju</strain>
        <tissue evidence="1">Leaves</tissue>
    </source>
</reference>
<gene>
    <name evidence="1" type="ORF">L2E82_08972</name>
</gene>
<comment type="caution">
    <text evidence="1">The sequence shown here is derived from an EMBL/GenBank/DDBJ whole genome shotgun (WGS) entry which is preliminary data.</text>
</comment>
<dbReference type="Proteomes" id="UP001055811">
    <property type="component" value="Linkage Group LG02"/>
</dbReference>
<evidence type="ECO:0000313" key="1">
    <source>
        <dbReference type="EMBL" id="KAI3779304.1"/>
    </source>
</evidence>
<dbReference type="EMBL" id="CM042010">
    <property type="protein sequence ID" value="KAI3779304.1"/>
    <property type="molecule type" value="Genomic_DNA"/>
</dbReference>
<accession>A0ACB9G6P6</accession>
<evidence type="ECO:0000313" key="2">
    <source>
        <dbReference type="Proteomes" id="UP001055811"/>
    </source>
</evidence>